<dbReference type="InterPro" id="IPR052028">
    <property type="entry name" value="HipA_Ser/Thr_kinase"/>
</dbReference>
<dbReference type="Pfam" id="PF13657">
    <property type="entry name" value="Couple_hipA"/>
    <property type="match status" value="1"/>
</dbReference>
<dbReference type="EMBL" id="CP139965">
    <property type="protein sequence ID" value="WQD77238.1"/>
    <property type="molecule type" value="Genomic_DNA"/>
</dbReference>
<dbReference type="InterPro" id="IPR017508">
    <property type="entry name" value="HipA_N1"/>
</dbReference>
<accession>A0ABZ0WIT3</accession>
<dbReference type="NCBIfam" id="TIGR03071">
    <property type="entry name" value="couple_hipA"/>
    <property type="match status" value="1"/>
</dbReference>
<dbReference type="Pfam" id="PF07804">
    <property type="entry name" value="HipA_C"/>
    <property type="match status" value="1"/>
</dbReference>
<gene>
    <name evidence="7" type="ORF">U0042_24770</name>
</gene>
<sequence>MSGATLDVYVNGRQVGTLAEEAGQYVFTYLPDVPPASLVSLLMPVRAASYGWKTLHPFFQMNLPEGFQKNLMIRRLGPHADVSDFGLLALTGANTIGRVQLVPRGVTPERAASKADMAPLLASADSRDNLLQLLEGGVAEGVSGVMPKALARPDRLAPPDLPDDRATVRTDEFILKTGFEDLPGLAINEYLCLEVAREAGLEVPEARLSDDGQVLAVRRFDRNADGGMLAVEDYCALKPNDAVNKYKGSLEDLAKLTHTYVPRAALKDNARRLYTLILLNYAIHNADAHLKNFALVYTSVDDVRLAPVYDVLSGTVYPRYATQLPALTLQGKRVWASGSMLATYGGARLGLSKADMDEARERITTAVHAVAPKVEICAKRYPAFREVAKGMLDTWAAGLEDIQPGAKPGKTTPAPLREQMGMSGPDTAARRKEANPYANADGPFSHKSR</sequence>
<dbReference type="Proteomes" id="UP001325479">
    <property type="component" value="Chromosome"/>
</dbReference>
<comment type="similarity">
    <text evidence="1">Belongs to the HipA Ser/Thr kinase family.</text>
</comment>
<keyword evidence="8" id="KW-1185">Reference proteome</keyword>
<feature type="domain" description="HipA-like C-terminal" evidence="5">
    <location>
        <begin position="142"/>
        <end position="368"/>
    </location>
</feature>
<keyword evidence="3" id="KW-0418">Kinase</keyword>
<keyword evidence="2" id="KW-0808">Transferase</keyword>
<organism evidence="7 8">
    <name type="scientific">Paraburkholderia kururiensis</name>
    <dbReference type="NCBI Taxonomy" id="984307"/>
    <lineage>
        <taxon>Bacteria</taxon>
        <taxon>Pseudomonadati</taxon>
        <taxon>Pseudomonadota</taxon>
        <taxon>Betaproteobacteria</taxon>
        <taxon>Burkholderiales</taxon>
        <taxon>Burkholderiaceae</taxon>
        <taxon>Paraburkholderia</taxon>
    </lineage>
</organism>
<proteinExistence type="inferred from homology"/>
<evidence type="ECO:0000256" key="2">
    <source>
        <dbReference type="ARBA" id="ARBA00022679"/>
    </source>
</evidence>
<dbReference type="RefSeq" id="WP_114814761.1">
    <property type="nucleotide sequence ID" value="NZ_CP139965.1"/>
</dbReference>
<dbReference type="Gene3D" id="1.10.1070.20">
    <property type="match status" value="1"/>
</dbReference>
<dbReference type="InterPro" id="IPR012893">
    <property type="entry name" value="HipA-like_C"/>
</dbReference>
<protein>
    <submittedName>
        <fullName evidence="7">Type II toxin-antitoxin system HipA family toxin</fullName>
    </submittedName>
</protein>
<evidence type="ECO:0000259" key="5">
    <source>
        <dbReference type="Pfam" id="PF07804"/>
    </source>
</evidence>
<evidence type="ECO:0000259" key="6">
    <source>
        <dbReference type="Pfam" id="PF13657"/>
    </source>
</evidence>
<feature type="domain" description="HipA N-terminal subdomain 1" evidence="6">
    <location>
        <begin position="6"/>
        <end position="101"/>
    </location>
</feature>
<reference evidence="7 8" key="1">
    <citation type="submission" date="2023-12" db="EMBL/GenBank/DDBJ databases">
        <title>Genome sequencing and assembly of bacterial species from a model synthetic community.</title>
        <authorList>
            <person name="Hogle S.L."/>
        </authorList>
    </citation>
    <scope>NUCLEOTIDE SEQUENCE [LARGE SCALE GENOMIC DNA]</scope>
    <source>
        <strain evidence="7 8">HAMBI 2494</strain>
    </source>
</reference>
<evidence type="ECO:0000313" key="7">
    <source>
        <dbReference type="EMBL" id="WQD77238.1"/>
    </source>
</evidence>
<evidence type="ECO:0000256" key="4">
    <source>
        <dbReference type="SAM" id="MobiDB-lite"/>
    </source>
</evidence>
<evidence type="ECO:0000256" key="3">
    <source>
        <dbReference type="ARBA" id="ARBA00022777"/>
    </source>
</evidence>
<feature type="region of interest" description="Disordered" evidence="4">
    <location>
        <begin position="401"/>
        <end position="449"/>
    </location>
</feature>
<evidence type="ECO:0000313" key="8">
    <source>
        <dbReference type="Proteomes" id="UP001325479"/>
    </source>
</evidence>
<name>A0ABZ0WIT3_9BURK</name>
<evidence type="ECO:0000256" key="1">
    <source>
        <dbReference type="ARBA" id="ARBA00010164"/>
    </source>
</evidence>
<dbReference type="PANTHER" id="PTHR37419:SF1">
    <property type="entry name" value="SERINE_THREONINE-PROTEIN KINASE TOXIN HIPA"/>
    <property type="match status" value="1"/>
</dbReference>
<dbReference type="PANTHER" id="PTHR37419">
    <property type="entry name" value="SERINE/THREONINE-PROTEIN KINASE TOXIN HIPA"/>
    <property type="match status" value="1"/>
</dbReference>